<dbReference type="InterPro" id="IPR050229">
    <property type="entry name" value="GlpE_sulfurtransferase"/>
</dbReference>
<dbReference type="PROSITE" id="PS50206">
    <property type="entry name" value="RHODANESE_3"/>
    <property type="match status" value="1"/>
</dbReference>
<dbReference type="Pfam" id="PF00581">
    <property type="entry name" value="Rhodanese"/>
    <property type="match status" value="1"/>
</dbReference>
<dbReference type="EMBL" id="JACHHE010000014">
    <property type="protein sequence ID" value="MBB5181838.1"/>
    <property type="molecule type" value="Genomic_DNA"/>
</dbReference>
<dbReference type="CDD" id="cd00158">
    <property type="entry name" value="RHOD"/>
    <property type="match status" value="1"/>
</dbReference>
<protein>
    <recommendedName>
        <fullName evidence="1">Rhodanese domain-containing protein</fullName>
    </recommendedName>
</protein>
<sequence>MDILLWIVVGAVVLWLGYRLTSPQKGVQSISTEELKSQLGSKNKQFVDVRTPGEFKGNHVKGFKNIPLNDLPKRMDELSKDKEVVVMCQSGMRSSKASQILIKNGFEKVLNVRGGMSSYR</sequence>
<dbReference type="Proteomes" id="UP000525923">
    <property type="component" value="Unassembled WGS sequence"/>
</dbReference>
<name>A0A7W8FU81_9BACL</name>
<evidence type="ECO:0000313" key="3">
    <source>
        <dbReference type="Proteomes" id="UP000525923"/>
    </source>
</evidence>
<feature type="domain" description="Rhodanese" evidence="1">
    <location>
        <begin position="40"/>
        <end position="120"/>
    </location>
</feature>
<dbReference type="RefSeq" id="WP_135505739.1">
    <property type="nucleotide sequence ID" value="NZ_CP181055.1"/>
</dbReference>
<organism evidence="2 3">
    <name type="scientific">Planococcus koreensis</name>
    <dbReference type="NCBI Taxonomy" id="112331"/>
    <lineage>
        <taxon>Bacteria</taxon>
        <taxon>Bacillati</taxon>
        <taxon>Bacillota</taxon>
        <taxon>Bacilli</taxon>
        <taxon>Bacillales</taxon>
        <taxon>Caryophanaceae</taxon>
        <taxon>Planococcus</taxon>
    </lineage>
</organism>
<proteinExistence type="predicted"/>
<evidence type="ECO:0000259" key="1">
    <source>
        <dbReference type="PROSITE" id="PS50206"/>
    </source>
</evidence>
<comment type="caution">
    <text evidence="2">The sequence shown here is derived from an EMBL/GenBank/DDBJ whole genome shotgun (WGS) entry which is preliminary data.</text>
</comment>
<dbReference type="PANTHER" id="PTHR43031">
    <property type="entry name" value="FAD-DEPENDENT OXIDOREDUCTASE"/>
    <property type="match status" value="1"/>
</dbReference>
<dbReference type="OrthoDB" id="9800872at2"/>
<dbReference type="AlphaFoldDB" id="A0A7W8FU81"/>
<evidence type="ECO:0000313" key="2">
    <source>
        <dbReference type="EMBL" id="MBB5181838.1"/>
    </source>
</evidence>
<dbReference type="InterPro" id="IPR001763">
    <property type="entry name" value="Rhodanese-like_dom"/>
</dbReference>
<dbReference type="InterPro" id="IPR036873">
    <property type="entry name" value="Rhodanese-like_dom_sf"/>
</dbReference>
<keyword evidence="3" id="KW-1185">Reference proteome</keyword>
<dbReference type="Gene3D" id="3.40.250.10">
    <property type="entry name" value="Rhodanese-like domain"/>
    <property type="match status" value="1"/>
</dbReference>
<gene>
    <name evidence="2" type="ORF">HNQ44_003313</name>
</gene>
<dbReference type="SMART" id="SM00450">
    <property type="entry name" value="RHOD"/>
    <property type="match status" value="1"/>
</dbReference>
<accession>A0A7W8FU81</accession>
<dbReference type="PANTHER" id="PTHR43031:SF17">
    <property type="entry name" value="SULFURTRANSFERASE YTWF-RELATED"/>
    <property type="match status" value="1"/>
</dbReference>
<reference evidence="2 3" key="1">
    <citation type="submission" date="2020-08" db="EMBL/GenBank/DDBJ databases">
        <title>Genomic Encyclopedia of Type Strains, Phase IV (KMG-IV): sequencing the most valuable type-strain genomes for metagenomic binning, comparative biology and taxonomic classification.</title>
        <authorList>
            <person name="Goeker M."/>
        </authorList>
    </citation>
    <scope>NUCLEOTIDE SEQUENCE [LARGE SCALE GENOMIC DNA]</scope>
    <source>
        <strain evidence="2 3">DSM 15895</strain>
    </source>
</reference>
<dbReference type="SUPFAM" id="SSF52821">
    <property type="entry name" value="Rhodanese/Cell cycle control phosphatase"/>
    <property type="match status" value="1"/>
</dbReference>